<feature type="signal peptide" evidence="1">
    <location>
        <begin position="1"/>
        <end position="26"/>
    </location>
</feature>
<evidence type="ECO:0000313" key="3">
    <source>
        <dbReference type="Proteomes" id="UP000028838"/>
    </source>
</evidence>
<protein>
    <submittedName>
        <fullName evidence="2">Uncharacterized protein</fullName>
    </submittedName>
</protein>
<dbReference type="Proteomes" id="UP000028838">
    <property type="component" value="Unassembled WGS sequence"/>
</dbReference>
<feature type="chain" id="PRO_5001809968" evidence="1">
    <location>
        <begin position="27"/>
        <end position="201"/>
    </location>
</feature>
<accession>A0A086L7F6</accession>
<gene>
    <name evidence="2" type="ORF">TGFOU_263215</name>
</gene>
<name>A0A086L7F6_TOXGO</name>
<keyword evidence="1" id="KW-0732">Signal</keyword>
<comment type="caution">
    <text evidence="2">The sequence shown here is derived from an EMBL/GenBank/DDBJ whole genome shotgun (WGS) entry which is preliminary data.</text>
</comment>
<proteinExistence type="predicted"/>
<dbReference type="EMBL" id="AEYH02001131">
    <property type="protein sequence ID" value="KFG52574.1"/>
    <property type="molecule type" value="Genomic_DNA"/>
</dbReference>
<dbReference type="VEuPathDB" id="ToxoDB:TGFOU_263215"/>
<dbReference type="AlphaFoldDB" id="A0A086L7F6"/>
<evidence type="ECO:0000313" key="2">
    <source>
        <dbReference type="EMBL" id="KFG52574.1"/>
    </source>
</evidence>
<organism evidence="2 3">
    <name type="scientific">Toxoplasma gondii FOU</name>
    <dbReference type="NCBI Taxonomy" id="943167"/>
    <lineage>
        <taxon>Eukaryota</taxon>
        <taxon>Sar</taxon>
        <taxon>Alveolata</taxon>
        <taxon>Apicomplexa</taxon>
        <taxon>Conoidasida</taxon>
        <taxon>Coccidia</taxon>
        <taxon>Eucoccidiorida</taxon>
        <taxon>Eimeriorina</taxon>
        <taxon>Sarcocystidae</taxon>
        <taxon>Toxoplasma</taxon>
    </lineage>
</organism>
<reference evidence="2 3" key="1">
    <citation type="submission" date="2014-07" db="EMBL/GenBank/DDBJ databases">
        <authorList>
            <person name="Sibley D."/>
            <person name="Venepally P."/>
            <person name="Karamycheva S."/>
            <person name="Hadjithomas M."/>
            <person name="Khan A."/>
            <person name="Brunk B."/>
            <person name="Roos D."/>
            <person name="Caler E."/>
            <person name="Lorenzi H."/>
        </authorList>
    </citation>
    <scope>NUCLEOTIDE SEQUENCE [LARGE SCALE GENOMIC DNA]</scope>
    <source>
        <strain evidence="2 3">FOU</strain>
    </source>
</reference>
<sequence length="201" mass="22692">MGFLSVHKRLIFLLLEELLWRRFVGGNTEYIQLAASVMQAQMPTEASDRAMVKASDPWKRTVFGIPPVRNLPRWVRSLMYVRPLTGFAGVLKRRSVFPCDSVSVVNEVHKNNASDPTSCGPWGVTQNDRWFRHLDTRNSACSISVFVRGLPARRAPAFLATRRDFGISLFLSQRSGTQRSNRGEAAHHTLPFISTLSPRLP</sequence>
<evidence type="ECO:0000256" key="1">
    <source>
        <dbReference type="SAM" id="SignalP"/>
    </source>
</evidence>